<dbReference type="InterPro" id="IPR003710">
    <property type="entry name" value="ApbA"/>
</dbReference>
<organism evidence="7 8">
    <name type="scientific">Aureobasidium pullulans</name>
    <name type="common">Black yeast</name>
    <name type="synonym">Pullularia pullulans</name>
    <dbReference type="NCBI Taxonomy" id="5580"/>
    <lineage>
        <taxon>Eukaryota</taxon>
        <taxon>Fungi</taxon>
        <taxon>Dikarya</taxon>
        <taxon>Ascomycota</taxon>
        <taxon>Pezizomycotina</taxon>
        <taxon>Dothideomycetes</taxon>
        <taxon>Dothideomycetidae</taxon>
        <taxon>Dothideales</taxon>
        <taxon>Saccotheciaceae</taxon>
        <taxon>Aureobasidium</taxon>
    </lineage>
</organism>
<evidence type="ECO:0008006" key="9">
    <source>
        <dbReference type="Google" id="ProtNLM"/>
    </source>
</evidence>
<accession>A0AB74JF25</accession>
<dbReference type="Gene3D" id="1.10.1040.10">
    <property type="entry name" value="N-(1-d-carboxylethyl)-l-norvaline Dehydrogenase, domain 2"/>
    <property type="match status" value="1"/>
</dbReference>
<dbReference type="InterPro" id="IPR013328">
    <property type="entry name" value="6PGD_dom2"/>
</dbReference>
<sequence>MSTSGDLDTIPLNKFVVNIRFGPTVQSRDPTVDAIVLKASTPAELLLEHSDPDMPRILVFGSGSVGVLYSFLLHKAGADVVCVCRSNYYVARLQGFTIKSTIFGIQSFNPVIVQSVEEAMSLESQPFDFILVCTKAIPETQISVITALLPALTSSKTSLLIIQNGLGVEKPFARLSLPCAIISGVTYSPTSMITAGLYSHTETQRLSIGCYPAAEHSKYKARLDSLSELLKTGGANVTICEDIQIERWKKLIGNTSWNPICALSRCRDLELLNTSSLATNFVRKAMNEVVSVAAASGYAAIVTAEVVDVQLLRSAARDWPGVEPSMMADMRLSNKLEVEAIIGEVVSTAKALGVDTPRLETIPHKPSNGRSVATNCVPVWMSDGTLVQRDTTMLMLGPPLRIQIGFLSGWLAVGGEKFFVILVLNGIIGMVAGTFCSAYGHMVVFDCLKMKRCSEHRSL</sequence>
<name>A0AB74JF25_AURPU</name>
<dbReference type="GO" id="GO:0008677">
    <property type="term" value="F:2-dehydropantoate 2-reductase activity"/>
    <property type="evidence" value="ECO:0007669"/>
    <property type="project" value="InterPro"/>
</dbReference>
<dbReference type="PANTHER" id="PTHR21708:SF30">
    <property type="entry name" value="2-DEHYDROPANTOATE 2-REDUCTASE-RELATED"/>
    <property type="match status" value="1"/>
</dbReference>
<keyword evidence="4" id="KW-1133">Transmembrane helix</keyword>
<dbReference type="NCBIfam" id="TIGR00745">
    <property type="entry name" value="apbA_panE"/>
    <property type="match status" value="1"/>
</dbReference>
<dbReference type="InterPro" id="IPR008927">
    <property type="entry name" value="6-PGluconate_DH-like_C_sf"/>
</dbReference>
<comment type="similarity">
    <text evidence="1">Belongs to the ketopantoate reductase family.</text>
</comment>
<reference evidence="7 8" key="1">
    <citation type="submission" date="2018-10" db="EMBL/GenBank/DDBJ databases">
        <title>Fifty Aureobasidium pullulans genomes reveal a recombining polyextremotolerant generalist.</title>
        <authorList>
            <person name="Gostincar C."/>
            <person name="Turk M."/>
            <person name="Zajc J."/>
            <person name="Gunde-Cimerman N."/>
        </authorList>
    </citation>
    <scope>NUCLEOTIDE SEQUENCE [LARGE SCALE GENOMIC DNA]</scope>
    <source>
        <strain evidence="7 8">EXF-10081</strain>
    </source>
</reference>
<evidence type="ECO:0000259" key="5">
    <source>
        <dbReference type="Pfam" id="PF02558"/>
    </source>
</evidence>
<dbReference type="InterPro" id="IPR013752">
    <property type="entry name" value="KPA_reductase"/>
</dbReference>
<dbReference type="Proteomes" id="UP000310374">
    <property type="component" value="Unassembled WGS sequence"/>
</dbReference>
<proteinExistence type="inferred from homology"/>
<gene>
    <name evidence="7" type="ORF">D6D12_09697</name>
</gene>
<dbReference type="InterPro" id="IPR013332">
    <property type="entry name" value="KPR_N"/>
</dbReference>
<dbReference type="FunFam" id="1.10.1040.10:FF:000017">
    <property type="entry name" value="2-dehydropantoate 2-reductase"/>
    <property type="match status" value="1"/>
</dbReference>
<dbReference type="Pfam" id="PF02558">
    <property type="entry name" value="ApbA"/>
    <property type="match status" value="1"/>
</dbReference>
<dbReference type="InterPro" id="IPR036291">
    <property type="entry name" value="NAD(P)-bd_dom_sf"/>
</dbReference>
<evidence type="ECO:0000256" key="2">
    <source>
        <dbReference type="ARBA" id="ARBA00022857"/>
    </source>
</evidence>
<dbReference type="GO" id="GO:0005737">
    <property type="term" value="C:cytoplasm"/>
    <property type="evidence" value="ECO:0007669"/>
    <property type="project" value="TreeGrafter"/>
</dbReference>
<dbReference type="Gene3D" id="3.40.50.720">
    <property type="entry name" value="NAD(P)-binding Rossmann-like Domain"/>
    <property type="match status" value="1"/>
</dbReference>
<dbReference type="Pfam" id="PF08546">
    <property type="entry name" value="ApbA_C"/>
    <property type="match status" value="1"/>
</dbReference>
<feature type="transmembrane region" description="Helical" evidence="4">
    <location>
        <begin position="418"/>
        <end position="442"/>
    </location>
</feature>
<evidence type="ECO:0000256" key="1">
    <source>
        <dbReference type="ARBA" id="ARBA00007870"/>
    </source>
</evidence>
<feature type="domain" description="Ketopantoate reductase C-terminal" evidence="6">
    <location>
        <begin position="242"/>
        <end position="362"/>
    </location>
</feature>
<dbReference type="PANTHER" id="PTHR21708">
    <property type="entry name" value="PROBABLE 2-DEHYDROPANTOATE 2-REDUCTASE"/>
    <property type="match status" value="1"/>
</dbReference>
<keyword evidence="4" id="KW-0812">Transmembrane</keyword>
<dbReference type="SUPFAM" id="SSF48179">
    <property type="entry name" value="6-phosphogluconate dehydrogenase C-terminal domain-like"/>
    <property type="match status" value="1"/>
</dbReference>
<dbReference type="AlphaFoldDB" id="A0AB74JF25"/>
<dbReference type="SUPFAM" id="SSF51735">
    <property type="entry name" value="NAD(P)-binding Rossmann-fold domains"/>
    <property type="match status" value="1"/>
</dbReference>
<feature type="domain" description="Ketopantoate reductase N-terminal" evidence="5">
    <location>
        <begin position="57"/>
        <end position="212"/>
    </location>
</feature>
<comment type="caution">
    <text evidence="7">The sequence shown here is derived from an EMBL/GenBank/DDBJ whole genome shotgun (WGS) entry which is preliminary data.</text>
</comment>
<keyword evidence="4" id="KW-0472">Membrane</keyword>
<keyword evidence="3" id="KW-0560">Oxidoreductase</keyword>
<protein>
    <recommendedName>
        <fullName evidence="9">2-dehydropantoate 2-reductase</fullName>
    </recommendedName>
</protein>
<evidence type="ECO:0000259" key="6">
    <source>
        <dbReference type="Pfam" id="PF08546"/>
    </source>
</evidence>
<evidence type="ECO:0000256" key="3">
    <source>
        <dbReference type="ARBA" id="ARBA00023002"/>
    </source>
</evidence>
<keyword evidence="2" id="KW-0521">NADP</keyword>
<evidence type="ECO:0000313" key="8">
    <source>
        <dbReference type="Proteomes" id="UP000310374"/>
    </source>
</evidence>
<dbReference type="EMBL" id="QZAT01000218">
    <property type="protein sequence ID" value="THX21833.1"/>
    <property type="molecule type" value="Genomic_DNA"/>
</dbReference>
<evidence type="ECO:0000256" key="4">
    <source>
        <dbReference type="SAM" id="Phobius"/>
    </source>
</evidence>
<evidence type="ECO:0000313" key="7">
    <source>
        <dbReference type="EMBL" id="THX21833.1"/>
    </source>
</evidence>
<dbReference type="GO" id="GO:0015940">
    <property type="term" value="P:pantothenate biosynthetic process"/>
    <property type="evidence" value="ECO:0007669"/>
    <property type="project" value="InterPro"/>
</dbReference>
<dbReference type="InterPro" id="IPR051402">
    <property type="entry name" value="KPR-Related"/>
</dbReference>